<keyword evidence="1" id="KW-0472">Membrane</keyword>
<feature type="transmembrane region" description="Helical" evidence="1">
    <location>
        <begin position="28"/>
        <end position="48"/>
    </location>
</feature>
<feature type="transmembrane region" description="Helical" evidence="1">
    <location>
        <begin position="95"/>
        <end position="115"/>
    </location>
</feature>
<keyword evidence="1" id="KW-1133">Transmembrane helix</keyword>
<sequence>MLRFTIYLLGSSIALALGGVLLFGKVPLLLTAGTLVVVVVLFLLAIAIEKSKDKRLIKAGVILALLSIITSSISSAHQEALAQFGKNAYLTELDVLMILGFYVFPLAYIVDWAFLPRRSKV</sequence>
<evidence type="ECO:0000256" key="1">
    <source>
        <dbReference type="SAM" id="Phobius"/>
    </source>
</evidence>
<proteinExistence type="predicted"/>
<dbReference type="AlphaFoldDB" id="A0A0F2LPG8"/>
<dbReference type="EMBL" id="JZWS01000059">
    <property type="protein sequence ID" value="KJR78719.1"/>
    <property type="molecule type" value="Genomic_DNA"/>
</dbReference>
<evidence type="ECO:0000313" key="2">
    <source>
        <dbReference type="EMBL" id="KJR78719.1"/>
    </source>
</evidence>
<keyword evidence="1" id="KW-0812">Transmembrane</keyword>
<name>A0A0F2LPG8_9CREN</name>
<reference evidence="2" key="1">
    <citation type="submission" date="2015-03" db="EMBL/GenBank/DDBJ databases">
        <title>Metagenome Sequencing of an Archaeal-Dominated Microbial Community from a Hot Spring at the Los Azufres Geothermal Field, Mexico.</title>
        <authorList>
            <person name="Servin-Garciduenas L.E."/>
            <person name="Martinez-Romero E."/>
        </authorList>
    </citation>
    <scope>NUCLEOTIDE SEQUENCE [LARGE SCALE GENOMIC DNA]</scope>
    <source>
        <strain evidence="2">AZ1-454</strain>
    </source>
</reference>
<organism evidence="2">
    <name type="scientific">Candidatus Aramenus sulfurataquae</name>
    <dbReference type="NCBI Taxonomy" id="1326980"/>
    <lineage>
        <taxon>Archaea</taxon>
        <taxon>Thermoproteota</taxon>
        <taxon>Thermoprotei</taxon>
        <taxon>Sulfolobales</taxon>
        <taxon>Sulfolobaceae</taxon>
        <taxon>Candidatus Aramenus</taxon>
    </lineage>
</organism>
<feature type="transmembrane region" description="Helical" evidence="1">
    <location>
        <begin position="55"/>
        <end position="75"/>
    </location>
</feature>
<gene>
    <name evidence="2" type="ORF">TQ35_05765</name>
</gene>
<protein>
    <submittedName>
        <fullName evidence="2">Uncharacterized protein</fullName>
    </submittedName>
</protein>
<accession>A0A0F2LPG8</accession>
<comment type="caution">
    <text evidence="2">The sequence shown here is derived from an EMBL/GenBank/DDBJ whole genome shotgun (WGS) entry which is preliminary data.</text>
</comment>